<dbReference type="InterPro" id="IPR042099">
    <property type="entry name" value="ANL_N_sf"/>
</dbReference>
<feature type="region of interest" description="Disordered" evidence="1">
    <location>
        <begin position="351"/>
        <end position="380"/>
    </location>
</feature>
<evidence type="ECO:0000256" key="1">
    <source>
        <dbReference type="SAM" id="MobiDB-lite"/>
    </source>
</evidence>
<dbReference type="RefSeq" id="WP_314016401.1">
    <property type="nucleotide sequence ID" value="NZ_JAVTTP010000001.1"/>
</dbReference>
<evidence type="ECO:0000313" key="3">
    <source>
        <dbReference type="EMBL" id="MDT7830148.1"/>
    </source>
</evidence>
<feature type="compositionally biased region" description="Basic and acidic residues" evidence="1">
    <location>
        <begin position="351"/>
        <end position="372"/>
    </location>
</feature>
<dbReference type="Gene3D" id="3.40.50.12780">
    <property type="entry name" value="N-terminal domain of ligase-like"/>
    <property type="match status" value="1"/>
</dbReference>
<evidence type="ECO:0000259" key="2">
    <source>
        <dbReference type="Pfam" id="PF00501"/>
    </source>
</evidence>
<evidence type="ECO:0000313" key="4">
    <source>
        <dbReference type="Proteomes" id="UP001250656"/>
    </source>
</evidence>
<dbReference type="Pfam" id="PF00501">
    <property type="entry name" value="AMP-binding"/>
    <property type="match status" value="1"/>
</dbReference>
<dbReference type="PANTHER" id="PTHR43201">
    <property type="entry name" value="ACYL-COA SYNTHETASE"/>
    <property type="match status" value="1"/>
</dbReference>
<organism evidence="3 4">
    <name type="scientific">Pricia mediterranea</name>
    <dbReference type="NCBI Taxonomy" id="3076079"/>
    <lineage>
        <taxon>Bacteria</taxon>
        <taxon>Pseudomonadati</taxon>
        <taxon>Bacteroidota</taxon>
        <taxon>Flavobacteriia</taxon>
        <taxon>Flavobacteriales</taxon>
        <taxon>Flavobacteriaceae</taxon>
        <taxon>Pricia</taxon>
    </lineage>
</organism>
<dbReference type="Gene3D" id="3.30.300.30">
    <property type="match status" value="1"/>
</dbReference>
<dbReference type="Proteomes" id="UP001250656">
    <property type="component" value="Unassembled WGS sequence"/>
</dbReference>
<dbReference type="InterPro" id="IPR000873">
    <property type="entry name" value="AMP-dep_synth/lig_dom"/>
</dbReference>
<feature type="domain" description="AMP-dependent synthetase/ligase" evidence="2">
    <location>
        <begin position="57"/>
        <end position="230"/>
    </location>
</feature>
<dbReference type="PANTHER" id="PTHR43201:SF32">
    <property type="entry name" value="2-SUCCINYLBENZOATE--COA LIGASE, CHLOROPLASTIC_PEROXISOMAL"/>
    <property type="match status" value="1"/>
</dbReference>
<comment type="caution">
    <text evidence="3">The sequence shown here is derived from an EMBL/GenBank/DDBJ whole genome shotgun (WGS) entry which is preliminary data.</text>
</comment>
<dbReference type="InterPro" id="IPR045851">
    <property type="entry name" value="AMP-bd_C_sf"/>
</dbReference>
<dbReference type="EMBL" id="JAVTTP010000001">
    <property type="protein sequence ID" value="MDT7830148.1"/>
    <property type="molecule type" value="Genomic_DNA"/>
</dbReference>
<sequence>MTLSHQNIHNRFKLNGVAYTREEIREVGHNLVKEGEAFEKDIGDFLLDWCDDKDSIMVQTSGSTGTPKSIWLKKQHMVNSARATGQFFGLQPGDSALLCLPATYIAGKMMLVRAMVLGLEIDCSPPASNPLQDNPQRYDFCAMVPLQLENALDEIERISTLIVGGAPLSQGLYRSVQEKSKFQKRKTEIFETYGMTETITHIALKRITAGPVNSFGEMAGKTEAQISKPERVASVVPFSEMRKAGFKTLPKVTVSTDDRGCLVIEAPLINDAPVITNDIVELISDTEFRWLGRYDNVVNSGGVKLYPEQIESKLTGIIASRFFVVGVPDQKLGQKLVLVVEWKEKRVREDEMVRESNETGKAGTEGKAETQAKAKSHAKAGTEGIAGGLETVTAKENLLQEIKSLKILDRFEVPKEIFYVPQFQHTRSGKIRRKATLALAL</sequence>
<reference evidence="3 4" key="1">
    <citation type="submission" date="2023-09" db="EMBL/GenBank/DDBJ databases">
        <title>Novel taxa isolated from Blanes Bay.</title>
        <authorList>
            <person name="Rey-Velasco X."/>
            <person name="Lucena T."/>
        </authorList>
    </citation>
    <scope>NUCLEOTIDE SEQUENCE [LARGE SCALE GENOMIC DNA]</scope>
    <source>
        <strain evidence="3 4">S334</strain>
    </source>
</reference>
<dbReference type="SUPFAM" id="SSF56801">
    <property type="entry name" value="Acetyl-CoA synthetase-like"/>
    <property type="match status" value="1"/>
</dbReference>
<protein>
    <submittedName>
        <fullName evidence="3">AMP-binding protein</fullName>
    </submittedName>
</protein>
<accession>A0ABU3L9A3</accession>
<proteinExistence type="predicted"/>
<gene>
    <name evidence="3" type="ORF">RQM65_15885</name>
</gene>
<name>A0ABU3L9A3_9FLAO</name>
<keyword evidence="4" id="KW-1185">Reference proteome</keyword>